<proteinExistence type="predicted"/>
<dbReference type="AlphaFoldDB" id="A0A9P9JKT7"/>
<name>A0A9P9JKT7_9HYPO</name>
<dbReference type="Proteomes" id="UP000738349">
    <property type="component" value="Unassembled WGS sequence"/>
</dbReference>
<reference evidence="1" key="1">
    <citation type="journal article" date="2021" name="Nat. Commun.">
        <title>Genetic determinants of endophytism in the Arabidopsis root mycobiome.</title>
        <authorList>
            <person name="Mesny F."/>
            <person name="Miyauchi S."/>
            <person name="Thiergart T."/>
            <person name="Pickel B."/>
            <person name="Atanasova L."/>
            <person name="Karlsson M."/>
            <person name="Huettel B."/>
            <person name="Barry K.W."/>
            <person name="Haridas S."/>
            <person name="Chen C."/>
            <person name="Bauer D."/>
            <person name="Andreopoulos W."/>
            <person name="Pangilinan J."/>
            <person name="LaButti K."/>
            <person name="Riley R."/>
            <person name="Lipzen A."/>
            <person name="Clum A."/>
            <person name="Drula E."/>
            <person name="Henrissat B."/>
            <person name="Kohler A."/>
            <person name="Grigoriev I.V."/>
            <person name="Martin F.M."/>
            <person name="Hacquard S."/>
        </authorList>
    </citation>
    <scope>NUCLEOTIDE SEQUENCE</scope>
    <source>
        <strain evidence="1">MPI-CAGE-AT-0147</strain>
    </source>
</reference>
<evidence type="ECO:0000313" key="1">
    <source>
        <dbReference type="EMBL" id="KAH7166554.1"/>
    </source>
</evidence>
<keyword evidence="2" id="KW-1185">Reference proteome</keyword>
<gene>
    <name evidence="1" type="ORF">EDB81DRAFT_640426</name>
</gene>
<organism evidence="1 2">
    <name type="scientific">Dactylonectria macrodidyma</name>
    <dbReference type="NCBI Taxonomy" id="307937"/>
    <lineage>
        <taxon>Eukaryota</taxon>
        <taxon>Fungi</taxon>
        <taxon>Dikarya</taxon>
        <taxon>Ascomycota</taxon>
        <taxon>Pezizomycotina</taxon>
        <taxon>Sordariomycetes</taxon>
        <taxon>Hypocreomycetidae</taxon>
        <taxon>Hypocreales</taxon>
        <taxon>Nectriaceae</taxon>
        <taxon>Dactylonectria</taxon>
    </lineage>
</organism>
<sequence length="95" mass="10743">AREYQTAAALRGSPFVSIILSCEINENLKRAVSEDRGNGSNTKLTNLALLRGIRQEEDIFRFGNEHEIELDVTNLTPSEASWKVFEYISKITLRS</sequence>
<evidence type="ECO:0000313" key="2">
    <source>
        <dbReference type="Proteomes" id="UP000738349"/>
    </source>
</evidence>
<dbReference type="EMBL" id="JAGMUV010000003">
    <property type="protein sequence ID" value="KAH7166554.1"/>
    <property type="molecule type" value="Genomic_DNA"/>
</dbReference>
<protein>
    <submittedName>
        <fullName evidence="1">Uncharacterized protein</fullName>
    </submittedName>
</protein>
<accession>A0A9P9JKT7</accession>
<comment type="caution">
    <text evidence="1">The sequence shown here is derived from an EMBL/GenBank/DDBJ whole genome shotgun (WGS) entry which is preliminary data.</text>
</comment>
<feature type="non-terminal residue" evidence="1">
    <location>
        <position position="1"/>
    </location>
</feature>
<dbReference type="OrthoDB" id="5426988at2759"/>